<reference evidence="2" key="1">
    <citation type="journal article" date="2014" name="Front. Microbiol.">
        <title>High frequency of phylogenetically diverse reductive dehalogenase-homologous genes in deep subseafloor sedimentary metagenomes.</title>
        <authorList>
            <person name="Kawai M."/>
            <person name="Futagami T."/>
            <person name="Toyoda A."/>
            <person name="Takaki Y."/>
            <person name="Nishi S."/>
            <person name="Hori S."/>
            <person name="Arai W."/>
            <person name="Tsubouchi T."/>
            <person name="Morono Y."/>
            <person name="Uchiyama I."/>
            <person name="Ito T."/>
            <person name="Fujiyama A."/>
            <person name="Inagaki F."/>
            <person name="Takami H."/>
        </authorList>
    </citation>
    <scope>NUCLEOTIDE SEQUENCE</scope>
    <source>
        <strain evidence="2">Expedition CK06-06</strain>
    </source>
</reference>
<keyword evidence="1" id="KW-0812">Transmembrane</keyword>
<organism evidence="2">
    <name type="scientific">marine sediment metagenome</name>
    <dbReference type="NCBI Taxonomy" id="412755"/>
    <lineage>
        <taxon>unclassified sequences</taxon>
        <taxon>metagenomes</taxon>
        <taxon>ecological metagenomes</taxon>
    </lineage>
</organism>
<keyword evidence="1" id="KW-0472">Membrane</keyword>
<dbReference type="EMBL" id="BARS01021994">
    <property type="protein sequence ID" value="GAG09982.1"/>
    <property type="molecule type" value="Genomic_DNA"/>
</dbReference>
<feature type="transmembrane region" description="Helical" evidence="1">
    <location>
        <begin position="140"/>
        <end position="159"/>
    </location>
</feature>
<proteinExistence type="predicted"/>
<evidence type="ECO:0000256" key="1">
    <source>
        <dbReference type="SAM" id="Phobius"/>
    </source>
</evidence>
<feature type="transmembrane region" description="Helical" evidence="1">
    <location>
        <begin position="108"/>
        <end position="128"/>
    </location>
</feature>
<dbReference type="AlphaFoldDB" id="X0VFJ5"/>
<comment type="caution">
    <text evidence="2">The sequence shown here is derived from an EMBL/GenBank/DDBJ whole genome shotgun (WGS) entry which is preliminary data.</text>
</comment>
<feature type="transmembrane region" description="Helical" evidence="1">
    <location>
        <begin position="48"/>
        <end position="70"/>
    </location>
</feature>
<gene>
    <name evidence="2" type="ORF">S01H1_35217</name>
</gene>
<feature type="non-terminal residue" evidence="2">
    <location>
        <position position="1"/>
    </location>
</feature>
<sequence length="209" mass="23555">SGLIIFWIGTLYIIIMGFITSYWVRGAYRHLSLEEVRETIWSYTNPLFGLWGVSIPLGAILVGIGLLIYVQAKSSHIWMFGIGTFAVVLIDILEKFGALPSPLHWPPLYGIGGALILLFFFGILWFWARRYAVLEESGKTAAEFQLVGYIFLMMAMWYLCGALARPFQKAFEGSTPGSPLAIMVFLVLGWLFLFISHYQSIRLGKGKDI</sequence>
<feature type="transmembrane region" description="Helical" evidence="1">
    <location>
        <begin position="179"/>
        <end position="198"/>
    </location>
</feature>
<feature type="transmembrane region" description="Helical" evidence="1">
    <location>
        <begin position="77"/>
        <end position="96"/>
    </location>
</feature>
<feature type="transmembrane region" description="Helical" evidence="1">
    <location>
        <begin position="5"/>
        <end position="28"/>
    </location>
</feature>
<evidence type="ECO:0000313" key="2">
    <source>
        <dbReference type="EMBL" id="GAG09982.1"/>
    </source>
</evidence>
<name>X0VFJ5_9ZZZZ</name>
<accession>X0VFJ5</accession>
<keyword evidence="1" id="KW-1133">Transmembrane helix</keyword>
<protein>
    <submittedName>
        <fullName evidence="2">Uncharacterized protein</fullName>
    </submittedName>
</protein>